<proteinExistence type="predicted"/>
<evidence type="ECO:0000313" key="3">
    <source>
        <dbReference type="EMBL" id="MDR7329835.1"/>
    </source>
</evidence>
<accession>A0ABU1ZY26</accession>
<dbReference type="EC" id="6.3.5.5" evidence="3"/>
<keyword evidence="3" id="KW-0436">Ligase</keyword>
<dbReference type="Gene3D" id="3.40.50.20">
    <property type="match status" value="1"/>
</dbReference>
<dbReference type="InterPro" id="IPR003806">
    <property type="entry name" value="ATP-grasp_PylC-type"/>
</dbReference>
<dbReference type="SUPFAM" id="SSF56059">
    <property type="entry name" value="Glutathione synthetase ATP-binding domain-like"/>
    <property type="match status" value="1"/>
</dbReference>
<dbReference type="InterPro" id="IPR048764">
    <property type="entry name" value="PylC_N"/>
</dbReference>
<dbReference type="RefSeq" id="WP_290194969.1">
    <property type="nucleotide sequence ID" value="NZ_CP047654.1"/>
</dbReference>
<feature type="domain" description="ATP-grasp" evidence="2">
    <location>
        <begin position="117"/>
        <end position="318"/>
    </location>
</feature>
<keyword evidence="4" id="KW-1185">Reference proteome</keyword>
<reference evidence="3" key="1">
    <citation type="submission" date="2023-07" db="EMBL/GenBank/DDBJ databases">
        <title>Sequencing the genomes of 1000 actinobacteria strains.</title>
        <authorList>
            <person name="Klenk H.-P."/>
        </authorList>
    </citation>
    <scope>NUCLEOTIDE SEQUENCE</scope>
    <source>
        <strain evidence="3">DSM 107476</strain>
    </source>
</reference>
<evidence type="ECO:0000259" key="2">
    <source>
        <dbReference type="PROSITE" id="PS50975"/>
    </source>
</evidence>
<comment type="caution">
    <text evidence="3">The sequence shown here is derived from an EMBL/GenBank/DDBJ whole genome shotgun (WGS) entry which is preliminary data.</text>
</comment>
<evidence type="ECO:0000313" key="4">
    <source>
        <dbReference type="Proteomes" id="UP001180840"/>
    </source>
</evidence>
<dbReference type="Proteomes" id="UP001180840">
    <property type="component" value="Unassembled WGS sequence"/>
</dbReference>
<dbReference type="InterPro" id="IPR011761">
    <property type="entry name" value="ATP-grasp"/>
</dbReference>
<dbReference type="EMBL" id="JAVDXZ010000001">
    <property type="protein sequence ID" value="MDR7329835.1"/>
    <property type="molecule type" value="Genomic_DNA"/>
</dbReference>
<keyword evidence="1" id="KW-0067">ATP-binding</keyword>
<dbReference type="GO" id="GO:0004088">
    <property type="term" value="F:carbamoyl-phosphate synthase (glutamine-hydrolyzing) activity"/>
    <property type="evidence" value="ECO:0007669"/>
    <property type="project" value="UniProtKB-EC"/>
</dbReference>
<dbReference type="Gene3D" id="3.30.470.20">
    <property type="entry name" value="ATP-grasp fold, B domain"/>
    <property type="match status" value="1"/>
</dbReference>
<dbReference type="Pfam" id="PF02655">
    <property type="entry name" value="ATP-grasp_3"/>
    <property type="match status" value="1"/>
</dbReference>
<organism evidence="3 4">
    <name type="scientific">Corynebacterium guangdongense</name>
    <dbReference type="NCBI Taxonomy" id="1783348"/>
    <lineage>
        <taxon>Bacteria</taxon>
        <taxon>Bacillati</taxon>
        <taxon>Actinomycetota</taxon>
        <taxon>Actinomycetes</taxon>
        <taxon>Mycobacteriales</taxon>
        <taxon>Corynebacteriaceae</taxon>
        <taxon>Corynebacterium</taxon>
    </lineage>
</organism>
<dbReference type="Pfam" id="PF21360">
    <property type="entry name" value="PylC-like_N"/>
    <property type="match status" value="1"/>
</dbReference>
<keyword evidence="1" id="KW-0547">Nucleotide-binding</keyword>
<protein>
    <submittedName>
        <fullName evidence="3">Carbamoyl-phosphate synthase large subunit</fullName>
        <ecNumber evidence="3">6.3.5.5</ecNumber>
    </submittedName>
</protein>
<dbReference type="PROSITE" id="PS50975">
    <property type="entry name" value="ATP_GRASP"/>
    <property type="match status" value="1"/>
</dbReference>
<gene>
    <name evidence="3" type="ORF">J2S39_001511</name>
</gene>
<name>A0ABU1ZY26_9CORY</name>
<evidence type="ECO:0000256" key="1">
    <source>
        <dbReference type="PROSITE-ProRule" id="PRU00409"/>
    </source>
</evidence>
<sequence>MNILLCSVGRRPYLVTWFRDALAANGLEGRVIAADLDPLSPSRAFADEFLPAPPVADPGYRHWLGDLLSGRDISLAVSINDFELSEWSQLPPSPEWAPLVRLSADSQRLVEDKYVMSTTFLASGPPAPRTWLGGAVDAARAESRSAGKEPGFVVKGRFGSASRGLRFTDADGLAAAVASAVTEVTTRQGRPALEQDEINPHDLVIVQERINGTEFGLDVVNDLDGNFAAVLARRKIAMRAGETDRAETVPAERFHAVAERVAQAVGHVGSVDVDVMIDDADPDRVARVIDVNPRFGGGYPFSHLAGARVPHAYVAWAAGLPAPGEWLLSDAGVIGGKYVDAVAITGRCTSQHQNLEQRANSGGRGECPGQ</sequence>